<accession>A0A0J9RNF9</accession>
<feature type="compositionally biased region" description="Polar residues" evidence="13">
    <location>
        <begin position="139"/>
        <end position="152"/>
    </location>
</feature>
<name>A0A0J9RNF9_DROSI</name>
<dbReference type="InterPro" id="IPR013087">
    <property type="entry name" value="Znf_C2H2_type"/>
</dbReference>
<evidence type="ECO:0000256" key="6">
    <source>
        <dbReference type="ARBA" id="ARBA00023125"/>
    </source>
</evidence>
<dbReference type="SMART" id="SM00355">
    <property type="entry name" value="ZnF_C2H2"/>
    <property type="match status" value="5"/>
</dbReference>
<feature type="domain" description="C2H2-type" evidence="14">
    <location>
        <begin position="373"/>
        <end position="400"/>
    </location>
</feature>
<keyword evidence="5" id="KW-0862">Zinc</keyword>
<dbReference type="AlphaFoldDB" id="A0A0J9RNF9"/>
<feature type="region of interest" description="Disordered" evidence="13">
    <location>
        <begin position="32"/>
        <end position="80"/>
    </location>
</feature>
<evidence type="ECO:0000256" key="13">
    <source>
        <dbReference type="SAM" id="MobiDB-lite"/>
    </source>
</evidence>
<feature type="region of interest" description="Disordered" evidence="13">
    <location>
        <begin position="433"/>
        <end position="468"/>
    </location>
</feature>
<dbReference type="GO" id="GO:0060562">
    <property type="term" value="P:epithelial tube morphogenesis"/>
    <property type="evidence" value="ECO:0007669"/>
    <property type="project" value="UniProtKB-ARBA"/>
</dbReference>
<dbReference type="OrthoDB" id="5428132at2759"/>
<dbReference type="PANTHER" id="PTHR24388:SF38">
    <property type="entry name" value="PROTEIN SNAIL"/>
    <property type="match status" value="1"/>
</dbReference>
<dbReference type="FunFam" id="3.30.160.60:FF:000043">
    <property type="entry name" value="Scratch family zinc finger 2"/>
    <property type="match status" value="1"/>
</dbReference>
<dbReference type="GO" id="GO:2000177">
    <property type="term" value="P:regulation of neural precursor cell proliferation"/>
    <property type="evidence" value="ECO:0007669"/>
    <property type="project" value="UniProtKB-ARBA"/>
</dbReference>
<dbReference type="Gene3D" id="3.30.160.60">
    <property type="entry name" value="Classic Zinc Finger"/>
    <property type="match status" value="4"/>
</dbReference>
<dbReference type="GO" id="GO:0005634">
    <property type="term" value="C:nucleus"/>
    <property type="evidence" value="ECO:0007669"/>
    <property type="project" value="UniProtKB-SubCell"/>
</dbReference>
<gene>
    <name evidence="15" type="primary">Dsim\GD13303</name>
    <name evidence="15" type="ORF">Dsimw501_GD13303</name>
</gene>
<comment type="subunit">
    <text evidence="9">Interacts (via SNAG domain) with LIMD1 (via LIM domains), WTIP (via LIM domains) and AJUBA (via LIM domains).</text>
</comment>
<dbReference type="GO" id="GO:0007417">
    <property type="term" value="P:central nervous system development"/>
    <property type="evidence" value="ECO:0007669"/>
    <property type="project" value="UniProtKB-ARBA"/>
</dbReference>
<evidence type="ECO:0000256" key="12">
    <source>
        <dbReference type="PROSITE-ProRule" id="PRU00042"/>
    </source>
</evidence>
<dbReference type="GO" id="GO:0055059">
    <property type="term" value="P:asymmetric neuroblast division"/>
    <property type="evidence" value="ECO:0007669"/>
    <property type="project" value="UniProtKB-ARBA"/>
</dbReference>
<dbReference type="EMBL" id="CM002912">
    <property type="protein sequence ID" value="KMY97456.1"/>
    <property type="molecule type" value="Genomic_DNA"/>
</dbReference>
<reference evidence="15" key="2">
    <citation type="submission" date="2014-06" db="EMBL/GenBank/DDBJ databases">
        <authorList>
            <person name="Hu T."/>
            <person name="Eisen M.B."/>
            <person name="Thornton K.R."/>
            <person name="Andolfatto P."/>
        </authorList>
    </citation>
    <scope>NUCLEOTIDE SEQUENCE</scope>
    <source>
        <strain evidence="15">W501</strain>
    </source>
</reference>
<sequence length="468" mass="51369">MNLKEFFAQNEDIIQPMDLSMRRPVGRAPAEDGKVIFYAPPASASGSPRQPEPVTLKRERERDKERERERDRERDRMREQQVVAATAAASIYRGRSVEETEAAHDLLSLSQSLPPLIPPCVVTIMKQEQEQLRSPEIQEISNSASSRSPQSTIRFIGSSSYDLMGGASEGANNCSPLTPPNSDHSSDVDIDMSSSSESGLQQWGKPNPQQNQQRASAPPTGRTKASKAAAVTKQDRQEPMQPRPKSAQSNASSGGGPPSEPPENAAASLGHSSSGNGENYAKRKRGCYKCCECGKQYATSSNLSRHKQTHRSLDSQSAKKCNTCGKAYVSMPALAMHLLTHKLSHSCDICGKLFSRPWLLQGHLRSHTGEKPYACVHCGKAFADRSNLRAHMQTHSGDKNFKCHRCNKTFALKSYLNKHLESACLRDAGAIDQGKGLEEDDDDCSKQDELEMGDELESDENSQDIVVA</sequence>
<proteinExistence type="inferred from homology"/>
<comment type="similarity">
    <text evidence="8">Belongs to the snail C2H2-type zinc-finger protein family.</text>
</comment>
<evidence type="ECO:0000313" key="15">
    <source>
        <dbReference type="EMBL" id="KMY97456.1"/>
    </source>
</evidence>
<dbReference type="GO" id="GO:0045944">
    <property type="term" value="P:positive regulation of transcription by RNA polymerase II"/>
    <property type="evidence" value="ECO:0007669"/>
    <property type="project" value="UniProtKB-ARBA"/>
</dbReference>
<feature type="domain" description="C2H2-type" evidence="14">
    <location>
        <begin position="288"/>
        <end position="315"/>
    </location>
</feature>
<evidence type="ECO:0000256" key="2">
    <source>
        <dbReference type="ARBA" id="ARBA00022723"/>
    </source>
</evidence>
<dbReference type="GO" id="GO:0000981">
    <property type="term" value="F:DNA-binding transcription factor activity, RNA polymerase II-specific"/>
    <property type="evidence" value="ECO:0007669"/>
    <property type="project" value="TreeGrafter"/>
</dbReference>
<dbReference type="FunFam" id="3.30.160.60:FF:000207">
    <property type="entry name" value="zinc finger protein SNAI2"/>
    <property type="match status" value="1"/>
</dbReference>
<reference evidence="15" key="3">
    <citation type="submission" date="2015-04" db="EMBL/GenBank/DDBJ databases">
        <authorList>
            <consortium name="FlyBase"/>
        </authorList>
    </citation>
    <scope>NUCLEOTIDE SEQUENCE</scope>
    <source>
        <strain evidence="15">W501</strain>
    </source>
</reference>
<keyword evidence="4 12" id="KW-0863">Zinc-finger</keyword>
<dbReference type="PROSITE" id="PS00028">
    <property type="entry name" value="ZINC_FINGER_C2H2_1"/>
    <property type="match status" value="4"/>
</dbReference>
<evidence type="ECO:0000259" key="14">
    <source>
        <dbReference type="PROSITE" id="PS50157"/>
    </source>
</evidence>
<evidence type="ECO:0000256" key="1">
    <source>
        <dbReference type="ARBA" id="ARBA00004123"/>
    </source>
</evidence>
<evidence type="ECO:0000256" key="11">
    <source>
        <dbReference type="ARBA" id="ARBA00083685"/>
    </source>
</evidence>
<dbReference type="FunFam" id="3.30.160.60:FF:000169">
    <property type="entry name" value="transcriptional repressor scratch 2"/>
    <property type="match status" value="1"/>
</dbReference>
<dbReference type="Pfam" id="PF00096">
    <property type="entry name" value="zf-C2H2"/>
    <property type="match status" value="5"/>
</dbReference>
<evidence type="ECO:0000256" key="8">
    <source>
        <dbReference type="ARBA" id="ARBA00037948"/>
    </source>
</evidence>
<keyword evidence="2" id="KW-0479">Metal-binding</keyword>
<comment type="subcellular location">
    <subcellularLocation>
        <location evidence="1">Nucleus</location>
    </subcellularLocation>
</comment>
<evidence type="ECO:0000256" key="3">
    <source>
        <dbReference type="ARBA" id="ARBA00022737"/>
    </source>
</evidence>
<dbReference type="InterPro" id="IPR050527">
    <property type="entry name" value="Snail/Krueppel_Znf"/>
</dbReference>
<feature type="region of interest" description="Disordered" evidence="13">
    <location>
        <begin position="167"/>
        <end position="279"/>
    </location>
</feature>
<dbReference type="GO" id="GO:0000978">
    <property type="term" value="F:RNA polymerase II cis-regulatory region sequence-specific DNA binding"/>
    <property type="evidence" value="ECO:0007669"/>
    <property type="project" value="TreeGrafter"/>
</dbReference>
<evidence type="ECO:0000256" key="5">
    <source>
        <dbReference type="ARBA" id="ARBA00022833"/>
    </source>
</evidence>
<keyword evidence="3" id="KW-0677">Repeat</keyword>
<feature type="domain" description="C2H2-type" evidence="14">
    <location>
        <begin position="401"/>
        <end position="419"/>
    </location>
</feature>
<protein>
    <recommendedName>
        <fullName evidence="10">Transcriptional repressor scratch 1</fullName>
    </recommendedName>
    <alternativeName>
        <fullName evidence="11">Scratch homolog 1 zinc finger protein</fullName>
    </alternativeName>
</protein>
<feature type="domain" description="C2H2-type" evidence="14">
    <location>
        <begin position="319"/>
        <end position="346"/>
    </location>
</feature>
<dbReference type="SUPFAM" id="SSF57667">
    <property type="entry name" value="beta-beta-alpha zinc fingers"/>
    <property type="match status" value="3"/>
</dbReference>
<evidence type="ECO:0000256" key="4">
    <source>
        <dbReference type="ARBA" id="ARBA00022771"/>
    </source>
</evidence>
<dbReference type="PROSITE" id="PS50157">
    <property type="entry name" value="ZINC_FINGER_C2H2_2"/>
    <property type="match status" value="5"/>
</dbReference>
<evidence type="ECO:0000256" key="9">
    <source>
        <dbReference type="ARBA" id="ARBA00064979"/>
    </source>
</evidence>
<dbReference type="FunFam" id="3.30.160.60:FF:001484">
    <property type="entry name" value="Uncharacterized protein, isoform B"/>
    <property type="match status" value="1"/>
</dbReference>
<dbReference type="GO" id="GO:0008270">
    <property type="term" value="F:zinc ion binding"/>
    <property type="evidence" value="ECO:0007669"/>
    <property type="project" value="UniProtKB-KW"/>
</dbReference>
<reference evidence="15" key="1">
    <citation type="journal article" date="2013" name="Genome Res.">
        <title>A second-generation assembly of the Drosophila simulans genome provides new insights into patterns of lineage-specific divergence.</title>
        <authorList>
            <person name="Hu T.T."/>
            <person name="Eisen M.B."/>
            <person name="Thornton K.R."/>
            <person name="Andolfatto P."/>
        </authorList>
    </citation>
    <scope>NUCLEOTIDE SEQUENCE [LARGE SCALE GENOMIC DNA]</scope>
    <source>
        <strain evidence="15">W501</strain>
    </source>
</reference>
<dbReference type="Proteomes" id="UP000035880">
    <property type="component" value="Chromosome 3L"/>
</dbReference>
<keyword evidence="6" id="KW-0238">DNA-binding</keyword>
<feature type="region of interest" description="Disordered" evidence="13">
    <location>
        <begin position="133"/>
        <end position="152"/>
    </location>
</feature>
<dbReference type="Bgee" id="FBgn0185022">
    <property type="expression patterns" value="Expressed in adult organism and 3 other cell types or tissues"/>
</dbReference>
<keyword evidence="7" id="KW-0539">Nucleus</keyword>
<dbReference type="InterPro" id="IPR036236">
    <property type="entry name" value="Znf_C2H2_sf"/>
</dbReference>
<feature type="compositionally biased region" description="Basic and acidic residues" evidence="13">
    <location>
        <begin position="55"/>
        <end position="79"/>
    </location>
</feature>
<dbReference type="PANTHER" id="PTHR24388">
    <property type="entry name" value="ZINC FINGER PROTEIN"/>
    <property type="match status" value="1"/>
</dbReference>
<feature type="compositionally biased region" description="Acidic residues" evidence="13">
    <location>
        <begin position="450"/>
        <end position="462"/>
    </location>
</feature>
<evidence type="ECO:0000256" key="7">
    <source>
        <dbReference type="ARBA" id="ARBA00023242"/>
    </source>
</evidence>
<evidence type="ECO:0000256" key="10">
    <source>
        <dbReference type="ARBA" id="ARBA00071743"/>
    </source>
</evidence>
<feature type="domain" description="C2H2-type" evidence="14">
    <location>
        <begin position="345"/>
        <end position="372"/>
    </location>
</feature>
<organism evidence="15">
    <name type="scientific">Drosophila simulans</name>
    <name type="common">Fruit fly</name>
    <dbReference type="NCBI Taxonomy" id="7240"/>
    <lineage>
        <taxon>Eukaryota</taxon>
        <taxon>Metazoa</taxon>
        <taxon>Ecdysozoa</taxon>
        <taxon>Arthropoda</taxon>
        <taxon>Hexapoda</taxon>
        <taxon>Insecta</taxon>
        <taxon>Pterygota</taxon>
        <taxon>Neoptera</taxon>
        <taxon>Endopterygota</taxon>
        <taxon>Diptera</taxon>
        <taxon>Brachycera</taxon>
        <taxon>Muscomorpha</taxon>
        <taxon>Ephydroidea</taxon>
        <taxon>Drosophilidae</taxon>
        <taxon>Drosophila</taxon>
        <taxon>Sophophora</taxon>
    </lineage>
</organism>